<reference evidence="1 2" key="1">
    <citation type="journal article" date="2019" name="Sci. Rep.">
        <title>Orb-weaving spider Araneus ventricosus genome elucidates the spidroin gene catalogue.</title>
        <authorList>
            <person name="Kono N."/>
            <person name="Nakamura H."/>
            <person name="Ohtoshi R."/>
            <person name="Moran D.A.P."/>
            <person name="Shinohara A."/>
            <person name="Yoshida Y."/>
            <person name="Fujiwara M."/>
            <person name="Mori M."/>
            <person name="Tomita M."/>
            <person name="Arakawa K."/>
        </authorList>
    </citation>
    <scope>NUCLEOTIDE SEQUENCE [LARGE SCALE GENOMIC DNA]</scope>
</reference>
<name>A0A4Y2PS81_ARAVE</name>
<gene>
    <name evidence="1" type="ORF">AVEN_17943_1</name>
</gene>
<proteinExistence type="predicted"/>
<dbReference type="EMBL" id="BGPR01011989">
    <property type="protein sequence ID" value="GBN53972.1"/>
    <property type="molecule type" value="Genomic_DNA"/>
</dbReference>
<evidence type="ECO:0000313" key="2">
    <source>
        <dbReference type="Proteomes" id="UP000499080"/>
    </source>
</evidence>
<organism evidence="1 2">
    <name type="scientific">Araneus ventricosus</name>
    <name type="common">Orbweaver spider</name>
    <name type="synonym">Epeira ventricosa</name>
    <dbReference type="NCBI Taxonomy" id="182803"/>
    <lineage>
        <taxon>Eukaryota</taxon>
        <taxon>Metazoa</taxon>
        <taxon>Ecdysozoa</taxon>
        <taxon>Arthropoda</taxon>
        <taxon>Chelicerata</taxon>
        <taxon>Arachnida</taxon>
        <taxon>Araneae</taxon>
        <taxon>Araneomorphae</taxon>
        <taxon>Entelegynae</taxon>
        <taxon>Araneoidea</taxon>
        <taxon>Araneidae</taxon>
        <taxon>Araneus</taxon>
    </lineage>
</organism>
<comment type="caution">
    <text evidence="1">The sequence shown here is derived from an EMBL/GenBank/DDBJ whole genome shotgun (WGS) entry which is preliminary data.</text>
</comment>
<keyword evidence="2" id="KW-1185">Reference proteome</keyword>
<evidence type="ECO:0000313" key="1">
    <source>
        <dbReference type="EMBL" id="GBN53972.1"/>
    </source>
</evidence>
<dbReference type="AlphaFoldDB" id="A0A4Y2PS81"/>
<protein>
    <submittedName>
        <fullName evidence="1">Uncharacterized protein</fullName>
    </submittedName>
</protein>
<sequence>MLKRNDSGQDPLVGNLLIWLMDVERRLCRIPYRLKCEIKGKETTHNSFDVHKHYKCLLREEDNFTFLSDALIVKITFLISGCHEEDMDKRKNKLPPSGQGK</sequence>
<accession>A0A4Y2PS81</accession>
<dbReference type="Proteomes" id="UP000499080">
    <property type="component" value="Unassembled WGS sequence"/>
</dbReference>